<dbReference type="KEGG" id="tad:TRIADDRAFT_59768"/>
<dbReference type="PANTHER" id="PTHR33539:SF1">
    <property type="entry name" value="UPF0764 PROTEIN C16ORF89"/>
    <property type="match status" value="1"/>
</dbReference>
<keyword evidence="1" id="KW-0472">Membrane</keyword>
<dbReference type="GeneID" id="6756964"/>
<evidence type="ECO:0000256" key="1">
    <source>
        <dbReference type="SAM" id="Phobius"/>
    </source>
</evidence>
<dbReference type="Proteomes" id="UP000009022">
    <property type="component" value="Unassembled WGS sequence"/>
</dbReference>
<feature type="transmembrane region" description="Helical" evidence="1">
    <location>
        <begin position="26"/>
        <end position="44"/>
    </location>
</feature>
<protein>
    <submittedName>
        <fullName evidence="2">Uncharacterized protein</fullName>
    </submittedName>
</protein>
<dbReference type="STRING" id="10228.B3S6D6"/>
<keyword evidence="1" id="KW-1133">Transmembrane helix</keyword>
<proteinExistence type="predicted"/>
<keyword evidence="1" id="KW-0812">Transmembrane</keyword>
<dbReference type="RefSeq" id="XP_002115888.1">
    <property type="nucleotide sequence ID" value="XM_002115852.1"/>
</dbReference>
<dbReference type="InParanoid" id="B3S6D6"/>
<dbReference type="PhylomeDB" id="B3S6D6"/>
<dbReference type="Pfam" id="PF15882">
    <property type="entry name" value="DUF4735"/>
    <property type="match status" value="1"/>
</dbReference>
<sequence length="366" mass="42878">MCCRDYIWQHGDGNSAPAVSKLQVSSMRYIVALLIIVIITNPVTSKTVKLYDKYYLLGEKTLDILDNAVSYLQKQYIRLCQPSLIGLRIAQGQFEVITNDRRFFNMTLYYDALQMYHQISRLLLADATSEATYWSKKNQKYHSSSNTLVSQPWKLSNLDREFKLIPVQIRNERIYDHGIHHGNDYGMACLNELMGQRNAMPCTISAECWQSNILEDLQGHKLVRQIIYFMLAKDLKCHAQVTQRLLHHSKYHDVNDLLQAFCSYAYLEVKTLYEQYDLKMIQAQQIFLEEIVFCAASGFSDFYNYNFMKEVFQYQSFSGCFSMSKSRRKIRNIDHNEKQDAYCPKLKGTIFFLSSVGFIYYHVDEF</sequence>
<gene>
    <name evidence="2" type="ORF">TRIADDRAFT_59768</name>
</gene>
<name>B3S6D6_TRIAD</name>
<dbReference type="InterPro" id="IPR031751">
    <property type="entry name" value="DUF4735"/>
</dbReference>
<dbReference type="CTD" id="6756964"/>
<dbReference type="HOGENOM" id="CLU_757227_0_0_1"/>
<dbReference type="OrthoDB" id="5949187at2759"/>
<evidence type="ECO:0000313" key="3">
    <source>
        <dbReference type="Proteomes" id="UP000009022"/>
    </source>
</evidence>
<dbReference type="PANTHER" id="PTHR33539">
    <property type="entry name" value="UPF0764 PROTEIN C16ORF89"/>
    <property type="match status" value="1"/>
</dbReference>
<organism evidence="2 3">
    <name type="scientific">Trichoplax adhaerens</name>
    <name type="common">Trichoplax reptans</name>
    <dbReference type="NCBI Taxonomy" id="10228"/>
    <lineage>
        <taxon>Eukaryota</taxon>
        <taxon>Metazoa</taxon>
        <taxon>Placozoa</taxon>
        <taxon>Uniplacotomia</taxon>
        <taxon>Trichoplacea</taxon>
        <taxon>Trichoplacidae</taxon>
        <taxon>Trichoplax</taxon>
    </lineage>
</organism>
<dbReference type="AlphaFoldDB" id="B3S6D6"/>
<reference evidence="2 3" key="1">
    <citation type="journal article" date="2008" name="Nature">
        <title>The Trichoplax genome and the nature of placozoans.</title>
        <authorList>
            <person name="Srivastava M."/>
            <person name="Begovic E."/>
            <person name="Chapman J."/>
            <person name="Putnam N.H."/>
            <person name="Hellsten U."/>
            <person name="Kawashima T."/>
            <person name="Kuo A."/>
            <person name="Mitros T."/>
            <person name="Salamov A."/>
            <person name="Carpenter M.L."/>
            <person name="Signorovitch A.Y."/>
            <person name="Moreno M.A."/>
            <person name="Kamm K."/>
            <person name="Grimwood J."/>
            <person name="Schmutz J."/>
            <person name="Shapiro H."/>
            <person name="Grigoriev I.V."/>
            <person name="Buss L.W."/>
            <person name="Schierwater B."/>
            <person name="Dellaporta S.L."/>
            <person name="Rokhsar D.S."/>
        </authorList>
    </citation>
    <scope>NUCLEOTIDE SEQUENCE [LARGE SCALE GENOMIC DNA]</scope>
    <source>
        <strain evidence="2 3">Grell-BS-1999</strain>
    </source>
</reference>
<accession>B3S6D6</accession>
<evidence type="ECO:0000313" key="2">
    <source>
        <dbReference type="EMBL" id="EDV21740.1"/>
    </source>
</evidence>
<keyword evidence="3" id="KW-1185">Reference proteome</keyword>
<dbReference type="EMBL" id="DS985252">
    <property type="protein sequence ID" value="EDV21740.1"/>
    <property type="molecule type" value="Genomic_DNA"/>
</dbReference>